<protein>
    <submittedName>
        <fullName evidence="1">LysM peptidoglycan-binding domain-containing protein</fullName>
    </submittedName>
</protein>
<accession>A0ACC7NWH5</accession>
<evidence type="ECO:0000313" key="2">
    <source>
        <dbReference type="Proteomes" id="UP001631969"/>
    </source>
</evidence>
<evidence type="ECO:0000313" key="1">
    <source>
        <dbReference type="EMBL" id="MFM9328732.1"/>
    </source>
</evidence>
<gene>
    <name evidence="1" type="ORF">ACI1P1_10570</name>
</gene>
<reference evidence="1" key="1">
    <citation type="submission" date="2024-12" db="EMBL/GenBank/DDBJ databases">
        <authorList>
            <person name="Wu N."/>
        </authorList>
    </citation>
    <scope>NUCLEOTIDE SEQUENCE</scope>
    <source>
        <strain evidence="1">P15</strain>
    </source>
</reference>
<comment type="caution">
    <text evidence="1">The sequence shown here is derived from an EMBL/GenBank/DDBJ whole genome shotgun (WGS) entry which is preliminary data.</text>
</comment>
<organism evidence="1 2">
    <name type="scientific">Paenibacillus mesotrionivorans</name>
    <dbReference type="NCBI Taxonomy" id="3160968"/>
    <lineage>
        <taxon>Bacteria</taxon>
        <taxon>Bacillati</taxon>
        <taxon>Bacillota</taxon>
        <taxon>Bacilli</taxon>
        <taxon>Bacillales</taxon>
        <taxon>Paenibacillaceae</taxon>
        <taxon>Paenibacillus</taxon>
    </lineage>
</organism>
<dbReference type="Proteomes" id="UP001631969">
    <property type="component" value="Unassembled WGS sequence"/>
</dbReference>
<proteinExistence type="predicted"/>
<name>A0ACC7NWH5_9BACL</name>
<dbReference type="EMBL" id="JBJURJ010000006">
    <property type="protein sequence ID" value="MFM9328732.1"/>
    <property type="molecule type" value="Genomic_DNA"/>
</dbReference>
<sequence>MIEYWLTFNNGAEKLRLPVPPREFEMSTGLNNTTVNNSEIGEINLIGKPRLKTVTLSSYFPVRPDALCQYTGFPTPAACLDMIRRWRESGKPIRLLIVGESLKVNEAMSIESFQVSQKPGPQDIYFTLELKEYRFLPPELDGNGTTDALALLQEYTGTRPVERTVPSIYITKPGDTLWAIARRFYHNALRAEELRRRNALPDELVLPEGKALML</sequence>
<keyword evidence="2" id="KW-1185">Reference proteome</keyword>